<dbReference type="GO" id="GO:0047429">
    <property type="term" value="F:nucleoside triphosphate diphosphatase activity"/>
    <property type="evidence" value="ECO:0007669"/>
    <property type="project" value="TreeGrafter"/>
</dbReference>
<dbReference type="PANTHER" id="PTHR30522:SF0">
    <property type="entry name" value="NUCLEOSIDE TRIPHOSPHATE PYROPHOSPHOHYDROLASE"/>
    <property type="match status" value="1"/>
</dbReference>
<protein>
    <submittedName>
        <fullName evidence="2">XTP/dITP diphosphohydrolase</fullName>
    </submittedName>
</protein>
<dbReference type="GO" id="GO:0046061">
    <property type="term" value="P:dATP catabolic process"/>
    <property type="evidence" value="ECO:0007669"/>
    <property type="project" value="TreeGrafter"/>
</dbReference>
<dbReference type="SUPFAM" id="SSF101386">
    <property type="entry name" value="all-alpha NTP pyrophosphatases"/>
    <property type="match status" value="1"/>
</dbReference>
<evidence type="ECO:0000313" key="2">
    <source>
        <dbReference type="EMBL" id="SFG45715.1"/>
    </source>
</evidence>
<dbReference type="Proteomes" id="UP000199065">
    <property type="component" value="Unassembled WGS sequence"/>
</dbReference>
<dbReference type="Gene3D" id="1.10.287.1080">
    <property type="entry name" value="MazG-like"/>
    <property type="match status" value="1"/>
</dbReference>
<dbReference type="GO" id="GO:0046047">
    <property type="term" value="P:TTP catabolic process"/>
    <property type="evidence" value="ECO:0007669"/>
    <property type="project" value="TreeGrafter"/>
</dbReference>
<name>A0A1I2RYE5_9CORY</name>
<dbReference type="AlphaFoldDB" id="A0A1I2RYE5"/>
<accession>A0A1I2RYE5</accession>
<dbReference type="InterPro" id="IPR004518">
    <property type="entry name" value="MazG-like_dom"/>
</dbReference>
<dbReference type="CDD" id="cd11528">
    <property type="entry name" value="NTP-PPase_MazG_Nterm"/>
    <property type="match status" value="1"/>
</dbReference>
<dbReference type="EMBL" id="FOPJ01000004">
    <property type="protein sequence ID" value="SFG45715.1"/>
    <property type="molecule type" value="Genomic_DNA"/>
</dbReference>
<dbReference type="InterPro" id="IPR011551">
    <property type="entry name" value="NTP_PyrPHydrolase_MazG"/>
</dbReference>
<feature type="domain" description="NTP pyrophosphohydrolase MazG-like" evidence="1">
    <location>
        <begin position="103"/>
        <end position="174"/>
    </location>
</feature>
<keyword evidence="2" id="KW-0378">Hydrolase</keyword>
<evidence type="ECO:0000259" key="1">
    <source>
        <dbReference type="Pfam" id="PF03819"/>
    </source>
</evidence>
<sequence length="197" mass="22063">MTVLLLDARWPTMIPMELAGAVSNPLHYTDEVPIKVRWNLSDLVSRDSAAGTLVSTDECDPEVQAAIAAGATVVEVPTRQDPIAQAQQVMARARQIGQWEAQQTHESLLPYLVEETAEFSEAVKKNADSEHLRDELSDIFLQVLFHAEIAEDFELADVATAFVEKMRVRAPYLFDASRTQMVPVAEQERLWQEGKRS</sequence>
<evidence type="ECO:0000313" key="3">
    <source>
        <dbReference type="Proteomes" id="UP000199065"/>
    </source>
</evidence>
<dbReference type="STRING" id="185761.SAMN05660282_00968"/>
<dbReference type="GO" id="GO:0046052">
    <property type="term" value="P:UTP catabolic process"/>
    <property type="evidence" value="ECO:0007669"/>
    <property type="project" value="TreeGrafter"/>
</dbReference>
<dbReference type="PANTHER" id="PTHR30522">
    <property type="entry name" value="NUCLEOSIDE TRIPHOSPHATE PYROPHOSPHOHYDROLASE"/>
    <property type="match status" value="1"/>
</dbReference>
<dbReference type="InterPro" id="IPR048015">
    <property type="entry name" value="NTP-PPase_MazG-like_N"/>
</dbReference>
<reference evidence="2 3" key="1">
    <citation type="submission" date="2016-10" db="EMBL/GenBank/DDBJ databases">
        <authorList>
            <person name="de Groot N.N."/>
        </authorList>
    </citation>
    <scope>NUCLEOTIDE SEQUENCE [LARGE SCALE GENOMIC DNA]</scope>
    <source>
        <strain>J11</strain>
        <strain evidence="3">PG 39</strain>
    </source>
</reference>
<organism evidence="2 3">
    <name type="scientific">Corynebacterium spheniscorum</name>
    <dbReference type="NCBI Taxonomy" id="185761"/>
    <lineage>
        <taxon>Bacteria</taxon>
        <taxon>Bacillati</taxon>
        <taxon>Actinomycetota</taxon>
        <taxon>Actinomycetes</taxon>
        <taxon>Mycobacteriales</taxon>
        <taxon>Corynebacteriaceae</taxon>
        <taxon>Corynebacterium</taxon>
    </lineage>
</organism>
<dbReference type="GO" id="GO:0046076">
    <property type="term" value="P:dTTP catabolic process"/>
    <property type="evidence" value="ECO:0007669"/>
    <property type="project" value="TreeGrafter"/>
</dbReference>
<dbReference type="OrthoDB" id="9808939at2"/>
<dbReference type="GO" id="GO:0006203">
    <property type="term" value="P:dGTP catabolic process"/>
    <property type="evidence" value="ECO:0007669"/>
    <property type="project" value="TreeGrafter"/>
</dbReference>
<keyword evidence="3" id="KW-1185">Reference proteome</keyword>
<dbReference type="GO" id="GO:0046081">
    <property type="term" value="P:dUTP catabolic process"/>
    <property type="evidence" value="ECO:0007669"/>
    <property type="project" value="TreeGrafter"/>
</dbReference>
<proteinExistence type="predicted"/>
<gene>
    <name evidence="2" type="ORF">SAMN05660282_00968</name>
</gene>
<dbReference type="Pfam" id="PF03819">
    <property type="entry name" value="MazG"/>
    <property type="match status" value="1"/>
</dbReference>